<dbReference type="AlphaFoldDB" id="A0A5J4ZLX5"/>
<proteinExistence type="predicted"/>
<evidence type="ECO:0000313" key="3">
    <source>
        <dbReference type="Proteomes" id="UP000325577"/>
    </source>
</evidence>
<evidence type="ECO:0000313" key="2">
    <source>
        <dbReference type="EMBL" id="KAA8519640.1"/>
    </source>
</evidence>
<dbReference type="GO" id="GO:0006355">
    <property type="term" value="P:regulation of DNA-templated transcription"/>
    <property type="evidence" value="ECO:0007669"/>
    <property type="project" value="InterPro"/>
</dbReference>
<dbReference type="EMBL" id="CM018049">
    <property type="protein sequence ID" value="KAA8519640.1"/>
    <property type="molecule type" value="Genomic_DNA"/>
</dbReference>
<keyword evidence="3" id="KW-1185">Reference proteome</keyword>
<feature type="region of interest" description="Disordered" evidence="1">
    <location>
        <begin position="66"/>
        <end position="89"/>
    </location>
</feature>
<sequence>MREIESEEQEKKKSQKADFIFGGTQARTVAPAPKINIPIPGVSTIAAGGMHSAPAAVDAVAWDGRQNKKSKWDKVDGDQRNSLPAGGQDSVSAVGLHAVLISAANAGIGYSAFEWEQSK</sequence>
<gene>
    <name evidence="2" type="ORF">F0562_013915</name>
</gene>
<dbReference type="PANTHER" id="PTHR13464">
    <property type="entry name" value="TRANSCRIPTIONAL REGULATOR PROTEIN HCNGP"/>
    <property type="match status" value="1"/>
</dbReference>
<dbReference type="PANTHER" id="PTHR13464:SF0">
    <property type="entry name" value="SAP30-BINDING PROTEIN"/>
    <property type="match status" value="1"/>
</dbReference>
<reference evidence="2 3" key="1">
    <citation type="submission" date="2019-09" db="EMBL/GenBank/DDBJ databases">
        <title>A chromosome-level genome assembly of the Chinese tupelo Nyssa sinensis.</title>
        <authorList>
            <person name="Yang X."/>
            <person name="Kang M."/>
            <person name="Yang Y."/>
            <person name="Xiong H."/>
            <person name="Wang M."/>
            <person name="Zhang Z."/>
            <person name="Wang Z."/>
            <person name="Wu H."/>
            <person name="Ma T."/>
            <person name="Liu J."/>
            <person name="Xi Z."/>
        </authorList>
    </citation>
    <scope>NUCLEOTIDE SEQUENCE [LARGE SCALE GENOMIC DNA]</scope>
    <source>
        <strain evidence="2">J267</strain>
        <tissue evidence="2">Leaf</tissue>
    </source>
</reference>
<dbReference type="OrthoDB" id="1714508at2759"/>
<name>A0A5J4ZLX5_9ASTE</name>
<dbReference type="Proteomes" id="UP000325577">
    <property type="component" value="Linkage Group LG6"/>
</dbReference>
<protein>
    <submittedName>
        <fullName evidence="2">Uncharacterized protein</fullName>
    </submittedName>
</protein>
<evidence type="ECO:0000256" key="1">
    <source>
        <dbReference type="SAM" id="MobiDB-lite"/>
    </source>
</evidence>
<dbReference type="InterPro" id="IPR012479">
    <property type="entry name" value="SAP30BP"/>
</dbReference>
<dbReference type="GO" id="GO:0005634">
    <property type="term" value="C:nucleus"/>
    <property type="evidence" value="ECO:0007669"/>
    <property type="project" value="TreeGrafter"/>
</dbReference>
<accession>A0A5J4ZLX5</accession>
<feature type="compositionally biased region" description="Basic and acidic residues" evidence="1">
    <location>
        <begin position="70"/>
        <end position="79"/>
    </location>
</feature>
<organism evidence="2 3">
    <name type="scientific">Nyssa sinensis</name>
    <dbReference type="NCBI Taxonomy" id="561372"/>
    <lineage>
        <taxon>Eukaryota</taxon>
        <taxon>Viridiplantae</taxon>
        <taxon>Streptophyta</taxon>
        <taxon>Embryophyta</taxon>
        <taxon>Tracheophyta</taxon>
        <taxon>Spermatophyta</taxon>
        <taxon>Magnoliopsida</taxon>
        <taxon>eudicotyledons</taxon>
        <taxon>Gunneridae</taxon>
        <taxon>Pentapetalae</taxon>
        <taxon>asterids</taxon>
        <taxon>Cornales</taxon>
        <taxon>Nyssaceae</taxon>
        <taxon>Nyssa</taxon>
    </lineage>
</organism>